<reference evidence="2 3" key="1">
    <citation type="submission" date="2020-07" db="EMBL/GenBank/DDBJ databases">
        <title>Sequencing the genomes of 1000 actinobacteria strains.</title>
        <authorList>
            <person name="Klenk H.-P."/>
        </authorList>
    </citation>
    <scope>NUCLEOTIDE SEQUENCE [LARGE SCALE GENOMIC DNA]</scope>
    <source>
        <strain evidence="2 3">DSM 23819</strain>
    </source>
</reference>
<dbReference type="InterPro" id="IPR018766">
    <property type="entry name" value="Zinicin_2"/>
</dbReference>
<evidence type="ECO:0000313" key="2">
    <source>
        <dbReference type="EMBL" id="NYG60511.1"/>
    </source>
</evidence>
<keyword evidence="3" id="KW-1185">Reference proteome</keyword>
<dbReference type="PANTHER" id="PTHR39420:SF2">
    <property type="entry name" value="HYDROLASE"/>
    <property type="match status" value="1"/>
</dbReference>
<dbReference type="NCBIfam" id="TIGR03624">
    <property type="entry name" value="putative hydrolase"/>
    <property type="match status" value="1"/>
</dbReference>
<dbReference type="InterPro" id="IPR042271">
    <property type="entry name" value="Zinicin_2_N"/>
</dbReference>
<evidence type="ECO:0000256" key="1">
    <source>
        <dbReference type="SAM" id="MobiDB-lite"/>
    </source>
</evidence>
<dbReference type="Pfam" id="PF10103">
    <property type="entry name" value="Zincin_2"/>
    <property type="match status" value="1"/>
</dbReference>
<accession>A0A7Y9S390</accession>
<evidence type="ECO:0000313" key="3">
    <source>
        <dbReference type="Proteomes" id="UP000540656"/>
    </source>
</evidence>
<dbReference type="PANTHER" id="PTHR39420">
    <property type="match status" value="1"/>
</dbReference>
<dbReference type="EMBL" id="JACCAA010000001">
    <property type="protein sequence ID" value="NYG60511.1"/>
    <property type="molecule type" value="Genomic_DNA"/>
</dbReference>
<gene>
    <name evidence="2" type="ORF">BJ980_003434</name>
</gene>
<feature type="compositionally biased region" description="Basic and acidic residues" evidence="1">
    <location>
        <begin position="425"/>
        <end position="435"/>
    </location>
</feature>
<protein>
    <submittedName>
        <fullName evidence="2">Putative hydrolase</fullName>
    </submittedName>
</protein>
<dbReference type="SUPFAM" id="SSF55486">
    <property type="entry name" value="Metalloproteases ('zincins'), catalytic domain"/>
    <property type="match status" value="1"/>
</dbReference>
<dbReference type="AlphaFoldDB" id="A0A7Y9S390"/>
<dbReference type="Proteomes" id="UP000540656">
    <property type="component" value="Unassembled WGS sequence"/>
</dbReference>
<dbReference type="RefSeq" id="WP_179503431.1">
    <property type="nucleotide sequence ID" value="NZ_JACCAA010000001.1"/>
</dbReference>
<dbReference type="Gene3D" id="1.20.150.30">
    <property type="entry name" value="Zincin-like metallopeptidase, N-terminal domain"/>
    <property type="match status" value="1"/>
</dbReference>
<keyword evidence="2" id="KW-0378">Hydrolase</keyword>
<name>A0A7Y9S390_9ACTN</name>
<dbReference type="GO" id="GO:0016787">
    <property type="term" value="F:hydrolase activity"/>
    <property type="evidence" value="ECO:0007669"/>
    <property type="project" value="UniProtKB-KW"/>
</dbReference>
<sequence length="448" mass="47500">MSENPGEQPENPFKGTPFEQIFGAFGGVGGPGAGGMPDLSALMSQMQSMMAPHDGAVNWKLAGDLARQAVAKEPDPSPSQREQDAVADAVRLADHWLDEACEFPSGVTSTAAWSRAEWIESTRAVWQVLVEPVAEHVVAAMGKALPEEARAMAGPLIGMLGQMGGAMFGSQVGTALGGLAGEVLTASDIGLPLGPAGRAALVPTNVAKFAEGLDITSDDVRLYLALREAAHQRLFAHVPWLREHLISAVADYGRGITIDTAGIEEQMRNLNPGDPTAIQEAMEGGLFEPKQTPAQQAALLRLETTLALVEGWVDDVVGQAANERMPAATRLQEAVRRRRAAGGPAEETFAALVGLELRPRRLRDASTLWGSLRTRHGNDGRDSVWLHPDLLPSADDLDDPLGFREETAESVSLSDEDFDAELAKLLDDSQGEGKGDNTGGDSPDSPDA</sequence>
<feature type="region of interest" description="Disordered" evidence="1">
    <location>
        <begin position="425"/>
        <end position="448"/>
    </location>
</feature>
<comment type="caution">
    <text evidence="2">The sequence shown here is derived from an EMBL/GenBank/DDBJ whole genome shotgun (WGS) entry which is preliminary data.</text>
</comment>
<organism evidence="2 3">
    <name type="scientific">Nocardioides daedukensis</name>
    <dbReference type="NCBI Taxonomy" id="634462"/>
    <lineage>
        <taxon>Bacteria</taxon>
        <taxon>Bacillati</taxon>
        <taxon>Actinomycetota</taxon>
        <taxon>Actinomycetes</taxon>
        <taxon>Propionibacteriales</taxon>
        <taxon>Nocardioidaceae</taxon>
        <taxon>Nocardioides</taxon>
    </lineage>
</organism>
<proteinExistence type="predicted"/>